<dbReference type="InterPro" id="IPR016186">
    <property type="entry name" value="C-type_lectin-like/link_sf"/>
</dbReference>
<evidence type="ECO:0000313" key="5">
    <source>
        <dbReference type="Proteomes" id="UP001283361"/>
    </source>
</evidence>
<dbReference type="Proteomes" id="UP001283361">
    <property type="component" value="Unassembled WGS sequence"/>
</dbReference>
<keyword evidence="5" id="KW-1185">Reference proteome</keyword>
<dbReference type="InterPro" id="IPR001304">
    <property type="entry name" value="C-type_lectin-like"/>
</dbReference>
<dbReference type="Pfam" id="PF00059">
    <property type="entry name" value="Lectin_C"/>
    <property type="match status" value="1"/>
</dbReference>
<dbReference type="EMBL" id="JAWDGP010002895">
    <property type="protein sequence ID" value="KAK3778647.1"/>
    <property type="molecule type" value="Genomic_DNA"/>
</dbReference>
<organism evidence="4 5">
    <name type="scientific">Elysia crispata</name>
    <name type="common">lettuce slug</name>
    <dbReference type="NCBI Taxonomy" id="231223"/>
    <lineage>
        <taxon>Eukaryota</taxon>
        <taxon>Metazoa</taxon>
        <taxon>Spiralia</taxon>
        <taxon>Lophotrochozoa</taxon>
        <taxon>Mollusca</taxon>
        <taxon>Gastropoda</taxon>
        <taxon>Heterobranchia</taxon>
        <taxon>Euthyneura</taxon>
        <taxon>Panpulmonata</taxon>
        <taxon>Sacoglossa</taxon>
        <taxon>Placobranchoidea</taxon>
        <taxon>Plakobranchidae</taxon>
        <taxon>Elysia</taxon>
    </lineage>
</organism>
<evidence type="ECO:0000259" key="3">
    <source>
        <dbReference type="PROSITE" id="PS50041"/>
    </source>
</evidence>
<evidence type="ECO:0000256" key="2">
    <source>
        <dbReference type="SAM" id="SignalP"/>
    </source>
</evidence>
<keyword evidence="2" id="KW-0732">Signal</keyword>
<feature type="signal peptide" evidence="2">
    <location>
        <begin position="1"/>
        <end position="23"/>
    </location>
</feature>
<sequence>MSLALSFLLLMHVLHLFVDKKTCNSIGAFLAEIFDQATNDFIVEMATKHNHHVIWLGGNDLAKTDWAANQPDTGSSTEHCMELNIDRFNSHWNDDQCDHRQRFICQVYADEEFIG</sequence>
<reference evidence="4" key="1">
    <citation type="journal article" date="2023" name="G3 (Bethesda)">
        <title>A reference genome for the long-term kleptoplast-retaining sea slug Elysia crispata morphotype clarki.</title>
        <authorList>
            <person name="Eastman K.E."/>
            <person name="Pendleton A.L."/>
            <person name="Shaikh M.A."/>
            <person name="Suttiyut T."/>
            <person name="Ogas R."/>
            <person name="Tomko P."/>
            <person name="Gavelis G."/>
            <person name="Widhalm J.R."/>
            <person name="Wisecaver J.H."/>
        </authorList>
    </citation>
    <scope>NUCLEOTIDE SEQUENCE</scope>
    <source>
        <strain evidence="4">ECLA1</strain>
    </source>
</reference>
<evidence type="ECO:0000256" key="1">
    <source>
        <dbReference type="ARBA" id="ARBA00023157"/>
    </source>
</evidence>
<comment type="caution">
    <text evidence="4">The sequence shown here is derived from an EMBL/GenBank/DDBJ whole genome shotgun (WGS) entry which is preliminary data.</text>
</comment>
<dbReference type="PROSITE" id="PS00615">
    <property type="entry name" value="C_TYPE_LECTIN_1"/>
    <property type="match status" value="1"/>
</dbReference>
<dbReference type="CDD" id="cd00037">
    <property type="entry name" value="CLECT"/>
    <property type="match status" value="1"/>
</dbReference>
<dbReference type="Gene3D" id="3.10.100.10">
    <property type="entry name" value="Mannose-Binding Protein A, subunit A"/>
    <property type="match status" value="1"/>
</dbReference>
<dbReference type="PANTHER" id="PTHR22801">
    <property type="entry name" value="LITHOSTATHINE"/>
    <property type="match status" value="1"/>
</dbReference>
<keyword evidence="1" id="KW-1015">Disulfide bond</keyword>
<dbReference type="InterPro" id="IPR018378">
    <property type="entry name" value="C-type_lectin_CS"/>
</dbReference>
<dbReference type="PANTHER" id="PTHR22801:SF63">
    <property type="entry name" value="C-TYPE LECTIN DOMAIN-CONTAINING PROTEIN"/>
    <property type="match status" value="1"/>
</dbReference>
<name>A0AAE1A1P9_9GAST</name>
<accession>A0AAE1A1P9</accession>
<dbReference type="PROSITE" id="PS50041">
    <property type="entry name" value="C_TYPE_LECTIN_2"/>
    <property type="match status" value="1"/>
</dbReference>
<dbReference type="SUPFAM" id="SSF56436">
    <property type="entry name" value="C-type lectin-like"/>
    <property type="match status" value="1"/>
</dbReference>
<dbReference type="InterPro" id="IPR050801">
    <property type="entry name" value="Ca-Dep_Lectins_ImmuneDev"/>
</dbReference>
<dbReference type="InterPro" id="IPR016187">
    <property type="entry name" value="CTDL_fold"/>
</dbReference>
<gene>
    <name evidence="4" type="ORF">RRG08_012922</name>
</gene>
<feature type="domain" description="C-type lectin" evidence="3">
    <location>
        <begin position="20"/>
        <end position="106"/>
    </location>
</feature>
<proteinExistence type="predicted"/>
<evidence type="ECO:0000313" key="4">
    <source>
        <dbReference type="EMBL" id="KAK3778647.1"/>
    </source>
</evidence>
<dbReference type="AlphaFoldDB" id="A0AAE1A1P9"/>
<protein>
    <recommendedName>
        <fullName evidence="3">C-type lectin domain-containing protein</fullName>
    </recommendedName>
</protein>
<feature type="chain" id="PRO_5042201051" description="C-type lectin domain-containing protein" evidence="2">
    <location>
        <begin position="24"/>
        <end position="115"/>
    </location>
</feature>